<dbReference type="VEuPathDB" id="FungiDB:ASPSYDRAFT_44210"/>
<dbReference type="OrthoDB" id="4289261at2759"/>
<dbReference type="RefSeq" id="XP_040703624.1">
    <property type="nucleotide sequence ID" value="XM_040846811.1"/>
</dbReference>
<sequence>MTVQLESLREKLIEIRPKELLISPTRIDPKRKRHAQTQKNQRDRMKAALQLMASALQARGLDTAGPGYALALHYSRVPVLTDYRRSWSRLR</sequence>
<dbReference type="Proteomes" id="UP000184356">
    <property type="component" value="Unassembled WGS sequence"/>
</dbReference>
<organism evidence="1 2">
    <name type="scientific">Aspergillus sydowii CBS 593.65</name>
    <dbReference type="NCBI Taxonomy" id="1036612"/>
    <lineage>
        <taxon>Eukaryota</taxon>
        <taxon>Fungi</taxon>
        <taxon>Dikarya</taxon>
        <taxon>Ascomycota</taxon>
        <taxon>Pezizomycotina</taxon>
        <taxon>Eurotiomycetes</taxon>
        <taxon>Eurotiomycetidae</taxon>
        <taxon>Eurotiales</taxon>
        <taxon>Aspergillaceae</taxon>
        <taxon>Aspergillus</taxon>
        <taxon>Aspergillus subgen. Nidulantes</taxon>
    </lineage>
</organism>
<gene>
    <name evidence="1" type="ORF">ASPSYDRAFT_44210</name>
</gene>
<keyword evidence="2" id="KW-1185">Reference proteome</keyword>
<evidence type="ECO:0000313" key="2">
    <source>
        <dbReference type="Proteomes" id="UP000184356"/>
    </source>
</evidence>
<proteinExistence type="predicted"/>
<reference evidence="2" key="1">
    <citation type="journal article" date="2017" name="Genome Biol.">
        <title>Comparative genomics reveals high biological diversity and specific adaptations in the industrially and medically important fungal genus Aspergillus.</title>
        <authorList>
            <person name="de Vries R.P."/>
            <person name="Riley R."/>
            <person name="Wiebenga A."/>
            <person name="Aguilar-Osorio G."/>
            <person name="Amillis S."/>
            <person name="Uchima C.A."/>
            <person name="Anderluh G."/>
            <person name="Asadollahi M."/>
            <person name="Askin M."/>
            <person name="Barry K."/>
            <person name="Battaglia E."/>
            <person name="Bayram O."/>
            <person name="Benocci T."/>
            <person name="Braus-Stromeyer S.A."/>
            <person name="Caldana C."/>
            <person name="Canovas D."/>
            <person name="Cerqueira G.C."/>
            <person name="Chen F."/>
            <person name="Chen W."/>
            <person name="Choi C."/>
            <person name="Clum A."/>
            <person name="Dos Santos R.A."/>
            <person name="Damasio A.R."/>
            <person name="Diallinas G."/>
            <person name="Emri T."/>
            <person name="Fekete E."/>
            <person name="Flipphi M."/>
            <person name="Freyberg S."/>
            <person name="Gallo A."/>
            <person name="Gournas C."/>
            <person name="Habgood R."/>
            <person name="Hainaut M."/>
            <person name="Harispe M.L."/>
            <person name="Henrissat B."/>
            <person name="Hilden K.S."/>
            <person name="Hope R."/>
            <person name="Hossain A."/>
            <person name="Karabika E."/>
            <person name="Karaffa L."/>
            <person name="Karanyi Z."/>
            <person name="Krasevec N."/>
            <person name="Kuo A."/>
            <person name="Kusch H."/>
            <person name="LaButti K."/>
            <person name="Lagendijk E.L."/>
            <person name="Lapidus A."/>
            <person name="Levasseur A."/>
            <person name="Lindquist E."/>
            <person name="Lipzen A."/>
            <person name="Logrieco A.F."/>
            <person name="MacCabe A."/>
            <person name="Maekelae M.R."/>
            <person name="Malavazi I."/>
            <person name="Melin P."/>
            <person name="Meyer V."/>
            <person name="Mielnichuk N."/>
            <person name="Miskei M."/>
            <person name="Molnar A.P."/>
            <person name="Mule G."/>
            <person name="Ngan C.Y."/>
            <person name="Orejas M."/>
            <person name="Orosz E."/>
            <person name="Ouedraogo J.P."/>
            <person name="Overkamp K.M."/>
            <person name="Park H.-S."/>
            <person name="Perrone G."/>
            <person name="Piumi F."/>
            <person name="Punt P.J."/>
            <person name="Ram A.F."/>
            <person name="Ramon A."/>
            <person name="Rauscher S."/>
            <person name="Record E."/>
            <person name="Riano-Pachon D.M."/>
            <person name="Robert V."/>
            <person name="Roehrig J."/>
            <person name="Ruller R."/>
            <person name="Salamov A."/>
            <person name="Salih N.S."/>
            <person name="Samson R.A."/>
            <person name="Sandor E."/>
            <person name="Sanguinetti M."/>
            <person name="Schuetze T."/>
            <person name="Sepcic K."/>
            <person name="Shelest E."/>
            <person name="Sherlock G."/>
            <person name="Sophianopoulou V."/>
            <person name="Squina F.M."/>
            <person name="Sun H."/>
            <person name="Susca A."/>
            <person name="Todd R.B."/>
            <person name="Tsang A."/>
            <person name="Unkles S.E."/>
            <person name="van de Wiele N."/>
            <person name="van Rossen-Uffink D."/>
            <person name="Oliveira J.V."/>
            <person name="Vesth T.C."/>
            <person name="Visser J."/>
            <person name="Yu J.-H."/>
            <person name="Zhou M."/>
            <person name="Andersen M.R."/>
            <person name="Archer D.B."/>
            <person name="Baker S.E."/>
            <person name="Benoit I."/>
            <person name="Brakhage A.A."/>
            <person name="Braus G.H."/>
            <person name="Fischer R."/>
            <person name="Frisvad J.C."/>
            <person name="Goldman G.H."/>
            <person name="Houbraken J."/>
            <person name="Oakley B."/>
            <person name="Pocsi I."/>
            <person name="Scazzocchio C."/>
            <person name="Seiboth B."/>
            <person name="vanKuyk P.A."/>
            <person name="Wortman J."/>
            <person name="Dyer P.S."/>
            <person name="Grigoriev I.V."/>
        </authorList>
    </citation>
    <scope>NUCLEOTIDE SEQUENCE [LARGE SCALE GENOMIC DNA]</scope>
    <source>
        <strain evidence="2">CBS 593.65</strain>
    </source>
</reference>
<dbReference type="EMBL" id="KV878585">
    <property type="protein sequence ID" value="OJJ59818.1"/>
    <property type="molecule type" value="Genomic_DNA"/>
</dbReference>
<name>A0A1L9TK71_9EURO</name>
<protein>
    <submittedName>
        <fullName evidence="1">Uncharacterized protein</fullName>
    </submittedName>
</protein>
<accession>A0A1L9TK71</accession>
<evidence type="ECO:0000313" key="1">
    <source>
        <dbReference type="EMBL" id="OJJ59818.1"/>
    </source>
</evidence>
<dbReference type="GeneID" id="63762884"/>
<dbReference type="AlphaFoldDB" id="A0A1L9TK71"/>